<dbReference type="Proteomes" id="UP001057402">
    <property type="component" value="Chromosome 6"/>
</dbReference>
<name>A0ACB9QFV6_9MYRT</name>
<evidence type="ECO:0000313" key="2">
    <source>
        <dbReference type="Proteomes" id="UP001057402"/>
    </source>
</evidence>
<comment type="caution">
    <text evidence="1">The sequence shown here is derived from an EMBL/GenBank/DDBJ whole genome shotgun (WGS) entry which is preliminary data.</text>
</comment>
<evidence type="ECO:0000313" key="1">
    <source>
        <dbReference type="EMBL" id="KAI4365350.1"/>
    </source>
</evidence>
<keyword evidence="2" id="KW-1185">Reference proteome</keyword>
<reference evidence="2" key="1">
    <citation type="journal article" date="2023" name="Front. Plant Sci.">
        <title>Chromosomal-level genome assembly of Melastoma candidum provides insights into trichome evolution.</title>
        <authorList>
            <person name="Zhong Y."/>
            <person name="Wu W."/>
            <person name="Sun C."/>
            <person name="Zou P."/>
            <person name="Liu Y."/>
            <person name="Dai S."/>
            <person name="Zhou R."/>
        </authorList>
    </citation>
    <scope>NUCLEOTIDE SEQUENCE [LARGE SCALE GENOMIC DNA]</scope>
</reference>
<organism evidence="1 2">
    <name type="scientific">Melastoma candidum</name>
    <dbReference type="NCBI Taxonomy" id="119954"/>
    <lineage>
        <taxon>Eukaryota</taxon>
        <taxon>Viridiplantae</taxon>
        <taxon>Streptophyta</taxon>
        <taxon>Embryophyta</taxon>
        <taxon>Tracheophyta</taxon>
        <taxon>Spermatophyta</taxon>
        <taxon>Magnoliopsida</taxon>
        <taxon>eudicotyledons</taxon>
        <taxon>Gunneridae</taxon>
        <taxon>Pentapetalae</taxon>
        <taxon>rosids</taxon>
        <taxon>malvids</taxon>
        <taxon>Myrtales</taxon>
        <taxon>Melastomataceae</taxon>
        <taxon>Melastomatoideae</taxon>
        <taxon>Melastomateae</taxon>
        <taxon>Melastoma</taxon>
    </lineage>
</organism>
<accession>A0ACB9QFV6</accession>
<sequence>MYNGGDGPRRRRPEDGPAADDDEDDDDVDGDGGAGLEAWERAYADERSWESLQEDESGLLRPIDTKALHHAQYRRRLRSTASATARIQKGLIRYLYVVIDLSRAASEMDFRPSRMAVLARHAEAFIREFFDQNPLSQIGLVTIKDGVAHSLTDLGGSPEFHIKALMGKLECSGDSSLQNALELVYGYLDKIPSYGHREVLILTSALSTCDPGDIVETIQKCKNSKIRCSVIGLSAEVFICKHLCQETGGTYSVALDEAHFKELIIEHAPPPPAIAEFASANLIKMGFPQRAAENVISICLLLMNWASHVQVIPSRRCHGLALVVGRVFLVLGTGLTFLLCALDASNTFALIVISIFMRVYTTALAVRVTAFEACLLTQAS</sequence>
<protein>
    <submittedName>
        <fullName evidence="1">Uncharacterized protein</fullName>
    </submittedName>
</protein>
<gene>
    <name evidence="1" type="ORF">MLD38_021343</name>
</gene>
<proteinExistence type="predicted"/>
<dbReference type="EMBL" id="CM042885">
    <property type="protein sequence ID" value="KAI4365350.1"/>
    <property type="molecule type" value="Genomic_DNA"/>
</dbReference>